<feature type="domain" description="DUF7745" evidence="2">
    <location>
        <begin position="3"/>
        <end position="63"/>
    </location>
</feature>
<accession>A0A9D5AJ99</accession>
<proteinExistence type="predicted"/>
<gene>
    <name evidence="3" type="ORF">KIW84_055039</name>
</gene>
<sequence>MNAFLKNKQCLQWSQRLMSLTNDDIVWYDSALISLDIIDSCGEFSNVPIIGTQGGVNTTLEINIRAWSVQLCSFEAYTIWAKKRDLELKMPYAYERPISLVVDEPSTLPNQDVKELEDALIRMKKEIDMWEERFHALSRKHEELQLETKDKDALIEILEERAVKRQRDPDGLYSSSMP</sequence>
<name>A0A9D5AJ99_PEA</name>
<dbReference type="EMBL" id="JAMSHJ010000005">
    <property type="protein sequence ID" value="KAI5409449.1"/>
    <property type="molecule type" value="Genomic_DNA"/>
</dbReference>
<keyword evidence="4" id="KW-1185">Reference proteome</keyword>
<evidence type="ECO:0000313" key="3">
    <source>
        <dbReference type="EMBL" id="KAI5409449.1"/>
    </source>
</evidence>
<dbReference type="PANTHER" id="PTHR48154">
    <property type="entry name" value="PROTEIN, PUTATIVE-RELATED"/>
    <property type="match status" value="1"/>
</dbReference>
<evidence type="ECO:0000259" key="2">
    <source>
        <dbReference type="Pfam" id="PF24924"/>
    </source>
</evidence>
<evidence type="ECO:0000256" key="1">
    <source>
        <dbReference type="SAM" id="Coils"/>
    </source>
</evidence>
<feature type="coiled-coil region" evidence="1">
    <location>
        <begin position="113"/>
        <end position="161"/>
    </location>
</feature>
<protein>
    <recommendedName>
        <fullName evidence="2">DUF7745 domain-containing protein</fullName>
    </recommendedName>
</protein>
<keyword evidence="1" id="KW-0175">Coiled coil</keyword>
<reference evidence="3 4" key="1">
    <citation type="journal article" date="2022" name="Nat. Genet.">
        <title>Improved pea reference genome and pan-genome highlight genomic features and evolutionary characteristics.</title>
        <authorList>
            <person name="Yang T."/>
            <person name="Liu R."/>
            <person name="Luo Y."/>
            <person name="Hu S."/>
            <person name="Wang D."/>
            <person name="Wang C."/>
            <person name="Pandey M.K."/>
            <person name="Ge S."/>
            <person name="Xu Q."/>
            <person name="Li N."/>
            <person name="Li G."/>
            <person name="Huang Y."/>
            <person name="Saxena R.K."/>
            <person name="Ji Y."/>
            <person name="Li M."/>
            <person name="Yan X."/>
            <person name="He Y."/>
            <person name="Liu Y."/>
            <person name="Wang X."/>
            <person name="Xiang C."/>
            <person name="Varshney R.K."/>
            <person name="Ding H."/>
            <person name="Gao S."/>
            <person name="Zong X."/>
        </authorList>
    </citation>
    <scope>NUCLEOTIDE SEQUENCE [LARGE SCALE GENOMIC DNA]</scope>
    <source>
        <strain evidence="3 4">cv. Zhongwan 6</strain>
    </source>
</reference>
<comment type="caution">
    <text evidence="3">The sequence shown here is derived from an EMBL/GenBank/DDBJ whole genome shotgun (WGS) entry which is preliminary data.</text>
</comment>
<dbReference type="PANTHER" id="PTHR48154:SF1">
    <property type="entry name" value="PROTEIN, PUTATIVE-RELATED"/>
    <property type="match status" value="1"/>
</dbReference>
<organism evidence="3 4">
    <name type="scientific">Pisum sativum</name>
    <name type="common">Garden pea</name>
    <name type="synonym">Lathyrus oleraceus</name>
    <dbReference type="NCBI Taxonomy" id="3888"/>
    <lineage>
        <taxon>Eukaryota</taxon>
        <taxon>Viridiplantae</taxon>
        <taxon>Streptophyta</taxon>
        <taxon>Embryophyta</taxon>
        <taxon>Tracheophyta</taxon>
        <taxon>Spermatophyta</taxon>
        <taxon>Magnoliopsida</taxon>
        <taxon>eudicotyledons</taxon>
        <taxon>Gunneridae</taxon>
        <taxon>Pentapetalae</taxon>
        <taxon>rosids</taxon>
        <taxon>fabids</taxon>
        <taxon>Fabales</taxon>
        <taxon>Fabaceae</taxon>
        <taxon>Papilionoideae</taxon>
        <taxon>50 kb inversion clade</taxon>
        <taxon>NPAAA clade</taxon>
        <taxon>Hologalegina</taxon>
        <taxon>IRL clade</taxon>
        <taxon>Fabeae</taxon>
        <taxon>Lathyrus</taxon>
    </lineage>
</organism>
<dbReference type="InterPro" id="IPR056647">
    <property type="entry name" value="DUF7745"/>
</dbReference>
<evidence type="ECO:0000313" key="4">
    <source>
        <dbReference type="Proteomes" id="UP001058974"/>
    </source>
</evidence>
<dbReference type="AlphaFoldDB" id="A0A9D5AJ99"/>
<dbReference type="Gramene" id="Psat05G0503900-T1">
    <property type="protein sequence ID" value="KAI5409449.1"/>
    <property type="gene ID" value="KIW84_055039"/>
</dbReference>
<dbReference type="Proteomes" id="UP001058974">
    <property type="component" value="Chromosome 5"/>
</dbReference>
<dbReference type="Pfam" id="PF24924">
    <property type="entry name" value="DUF7745"/>
    <property type="match status" value="1"/>
</dbReference>